<dbReference type="Pfam" id="PF13527">
    <property type="entry name" value="Acetyltransf_9"/>
    <property type="match status" value="1"/>
</dbReference>
<dbReference type="InterPro" id="IPR016181">
    <property type="entry name" value="Acyl_CoA_acyltransferase"/>
</dbReference>
<dbReference type="SUPFAM" id="SSF55729">
    <property type="entry name" value="Acyl-CoA N-acyltransferases (Nat)"/>
    <property type="match status" value="1"/>
</dbReference>
<reference evidence="6 7" key="1">
    <citation type="journal article" date="2019" name="Int. J. Syst. Evol. Microbiol.">
        <title>The Global Catalogue of Microorganisms (GCM) 10K type strain sequencing project: providing services to taxonomists for standard genome sequencing and annotation.</title>
        <authorList>
            <consortium name="The Broad Institute Genomics Platform"/>
            <consortium name="The Broad Institute Genome Sequencing Center for Infectious Disease"/>
            <person name="Wu L."/>
            <person name="Ma J."/>
        </authorList>
    </citation>
    <scope>NUCLEOTIDE SEQUENCE [LARGE SCALE GENOMIC DNA]</scope>
    <source>
        <strain evidence="6 7">JCM 15575</strain>
    </source>
</reference>
<dbReference type="Proteomes" id="UP001500596">
    <property type="component" value="Unassembled WGS sequence"/>
</dbReference>
<evidence type="ECO:0000313" key="7">
    <source>
        <dbReference type="Proteomes" id="UP001500596"/>
    </source>
</evidence>
<name>A0ABN2GCD7_9MICO</name>
<evidence type="ECO:0000313" key="6">
    <source>
        <dbReference type="EMBL" id="GAA1668996.1"/>
    </source>
</evidence>
<dbReference type="InterPro" id="IPR000182">
    <property type="entry name" value="GNAT_dom"/>
</dbReference>
<dbReference type="HAMAP" id="MF_01812">
    <property type="entry name" value="Eis"/>
    <property type="match status" value="1"/>
</dbReference>
<feature type="binding site" evidence="4">
    <location>
        <begin position="109"/>
        <end position="111"/>
    </location>
    <ligand>
        <name>acetyl-CoA</name>
        <dbReference type="ChEBI" id="CHEBI:57288"/>
    </ligand>
</feature>
<dbReference type="InterPro" id="IPR041380">
    <property type="entry name" value="Acetyltransf_17"/>
</dbReference>
<feature type="binding site" evidence="4">
    <location>
        <begin position="117"/>
        <end position="122"/>
    </location>
    <ligand>
        <name>acetyl-CoA</name>
        <dbReference type="ChEBI" id="CHEBI:57288"/>
    </ligand>
</feature>
<dbReference type="InterPro" id="IPR051554">
    <property type="entry name" value="Acetyltransferase_Eis"/>
</dbReference>
<feature type="active site" description="Proton acceptor; via carboxylate" evidence="4">
    <location>
        <position position="432"/>
    </location>
</feature>
<proteinExistence type="inferred from homology"/>
<dbReference type="InterPro" id="IPR036527">
    <property type="entry name" value="SCP2_sterol-bd_dom_sf"/>
</dbReference>
<dbReference type="Gene3D" id="3.30.1050.10">
    <property type="entry name" value="SCP2 sterol-binding domain"/>
    <property type="match status" value="1"/>
</dbReference>
<dbReference type="InterPro" id="IPR025559">
    <property type="entry name" value="Eis_dom"/>
</dbReference>
<evidence type="ECO:0000256" key="1">
    <source>
        <dbReference type="ARBA" id="ARBA00009213"/>
    </source>
</evidence>
<dbReference type="PANTHER" id="PTHR37817:SF1">
    <property type="entry name" value="N-ACETYLTRANSFERASE EIS"/>
    <property type="match status" value="1"/>
</dbReference>
<organism evidence="6 7">
    <name type="scientific">Microbacterium lacus</name>
    <dbReference type="NCBI Taxonomy" id="415217"/>
    <lineage>
        <taxon>Bacteria</taxon>
        <taxon>Bacillati</taxon>
        <taxon>Actinomycetota</taxon>
        <taxon>Actinomycetes</taxon>
        <taxon>Micrococcales</taxon>
        <taxon>Microbacteriaceae</taxon>
        <taxon>Microbacterium</taxon>
    </lineage>
</organism>
<sequence length="432" mass="46995">MSLWKNAPIDSRAHAAVAANGLDYRVIDTADRAEFDPYLQAEMRGFLAGEQTDEQIGGARDGLSFRRFIGVYDPASAHPEQPVGTVNSWVTDVTLPGGRTLPMWAVSGVTVAPTHRRKGIARAMLEGELRTAADAGLAIAGLTVSEATIYGRFGFSPATYATDWRIDTRRAAWVGPRPDGRLDFVSRERLRDELADLHGRIRTARPGEIEAWPGLWRRMSGLVPGQQDAQKLRAVRYADPAGATRGLVVYRLADEGEDFTKHELQVHYLLSETADAYAALWRFVLEHDLVSVVQASLRSVDEPVRWMIADQRGAHVTTSEHGWLRILDVPTVLGARTYACAASLTLRVTDPLGFADGTWTLEIDGEGAPTVRPTDAEPDVTLSVNALSSLVLGGVRASVLSAAGLLAAEPHSAVAMDRAFASVDTPFLSLWY</sequence>
<evidence type="ECO:0000259" key="5">
    <source>
        <dbReference type="PROSITE" id="PS51186"/>
    </source>
</evidence>
<accession>A0ABN2GCD7</accession>
<keyword evidence="3 4" id="KW-0012">Acyltransferase</keyword>
<dbReference type="Gene3D" id="3.40.630.30">
    <property type="match status" value="2"/>
</dbReference>
<dbReference type="PROSITE" id="PS51186">
    <property type="entry name" value="GNAT"/>
    <property type="match status" value="1"/>
</dbReference>
<dbReference type="SUPFAM" id="SSF55718">
    <property type="entry name" value="SCP-like"/>
    <property type="match status" value="1"/>
</dbReference>
<evidence type="ECO:0000256" key="4">
    <source>
        <dbReference type="HAMAP-Rule" id="MF_01812"/>
    </source>
</evidence>
<dbReference type="RefSeq" id="WP_344052508.1">
    <property type="nucleotide sequence ID" value="NZ_BAAAPK010000001.1"/>
</dbReference>
<dbReference type="PANTHER" id="PTHR37817">
    <property type="entry name" value="N-ACETYLTRANSFERASE EIS"/>
    <property type="match status" value="1"/>
</dbReference>
<keyword evidence="2 4" id="KW-0808">Transferase</keyword>
<dbReference type="Pfam" id="PF17668">
    <property type="entry name" value="Acetyltransf_17"/>
    <property type="match status" value="1"/>
</dbReference>
<comment type="similarity">
    <text evidence="1 4">Belongs to the acetyltransferase Eis family.</text>
</comment>
<evidence type="ECO:0000256" key="3">
    <source>
        <dbReference type="ARBA" id="ARBA00023315"/>
    </source>
</evidence>
<protein>
    <submittedName>
        <fullName evidence="6">GNAT family N-acetyltransferase</fullName>
    </submittedName>
</protein>
<dbReference type="Pfam" id="PF13530">
    <property type="entry name" value="SCP2_2"/>
    <property type="match status" value="1"/>
</dbReference>
<feature type="domain" description="N-acetyltransferase" evidence="5">
    <location>
        <begin position="22"/>
        <end position="179"/>
    </location>
</feature>
<evidence type="ECO:0000256" key="2">
    <source>
        <dbReference type="ARBA" id="ARBA00022679"/>
    </source>
</evidence>
<dbReference type="InterPro" id="IPR022902">
    <property type="entry name" value="NAcTrfase_Eis"/>
</dbReference>
<comment type="caution">
    <text evidence="6">The sequence shown here is derived from an EMBL/GenBank/DDBJ whole genome shotgun (WGS) entry which is preliminary data.</text>
</comment>
<dbReference type="EMBL" id="BAAAPK010000001">
    <property type="protein sequence ID" value="GAA1668996.1"/>
    <property type="molecule type" value="Genomic_DNA"/>
</dbReference>
<comment type="subunit">
    <text evidence="4">Homohexamer; trimer of dimers.</text>
</comment>
<feature type="binding site" evidence="4">
    <location>
        <begin position="145"/>
        <end position="146"/>
    </location>
    <ligand>
        <name>acetyl-CoA</name>
        <dbReference type="ChEBI" id="CHEBI:57288"/>
    </ligand>
</feature>
<feature type="active site" description="Proton donor" evidence="4">
    <location>
        <position position="150"/>
    </location>
</feature>
<keyword evidence="7" id="KW-1185">Reference proteome</keyword>
<gene>
    <name evidence="6" type="ORF">GCM10009807_11430</name>
</gene>